<reference evidence="2 3" key="1">
    <citation type="journal article" date="2010" name="Proc. Natl. Acad. Sci. U.S.A.">
        <title>Enigmatic, ultrasmall, uncultivated Archaea.</title>
        <authorList>
            <person name="Baker B.J."/>
            <person name="Comolli L.R."/>
            <person name="Dick G.J."/>
            <person name="Hauser L.J."/>
            <person name="Hyatt D."/>
            <person name="Dill B.D."/>
            <person name="Land M.L."/>
            <person name="Verberkmoes N.C."/>
            <person name="Hettich R.L."/>
            <person name="Banfield J.F."/>
        </authorList>
    </citation>
    <scope>NUCLEOTIDE SEQUENCE [LARGE SCALE GENOMIC DNA]</scope>
</reference>
<proteinExistence type="predicted"/>
<organism evidence="2 3">
    <name type="scientific">Candidatus Parvarchaeum acidophilus ARMAN-5</name>
    <dbReference type="NCBI Taxonomy" id="662762"/>
    <lineage>
        <taxon>Archaea</taxon>
        <taxon>Candidatus Parvarchaeota</taxon>
        <taxon>Candidatus Parvarchaeum</taxon>
    </lineage>
</organism>
<sequence length="172" mass="19495">MGGYQGSDGESNDLPRDFGGELYNKAPKNSRHLDNLLLDKLVSFTVKYGEFFDSSDLYDYDPDGSKSSYNFNFKGMDYFYIAKLSECRYKSSSSALHDTIPAGFKLSIFARAKDISNSFEQGYKGYTQVFEGKSEGLTVKSVYMKEGRWKNQLEDAIRTVENVLIDPRDIGK</sequence>
<dbReference type="AlphaFoldDB" id="D6GVV9"/>
<accession>D6GVV9</accession>
<feature type="region of interest" description="Disordered" evidence="1">
    <location>
        <begin position="1"/>
        <end position="20"/>
    </location>
</feature>
<dbReference type="Proteomes" id="UP000009376">
    <property type="component" value="Unassembled WGS sequence"/>
</dbReference>
<evidence type="ECO:0000313" key="2">
    <source>
        <dbReference type="EMBL" id="EFD92670.1"/>
    </source>
</evidence>
<evidence type="ECO:0000256" key="1">
    <source>
        <dbReference type="SAM" id="MobiDB-lite"/>
    </source>
</evidence>
<gene>
    <name evidence="2" type="ORF">BJBARM5_0628</name>
</gene>
<evidence type="ECO:0000313" key="3">
    <source>
        <dbReference type="Proteomes" id="UP000009376"/>
    </source>
</evidence>
<dbReference type="EMBL" id="GG745557">
    <property type="protein sequence ID" value="EFD92670.1"/>
    <property type="molecule type" value="Genomic_DNA"/>
</dbReference>
<name>D6GVV9_PARA5</name>
<protein>
    <submittedName>
        <fullName evidence="2">Uncharacterized protein</fullName>
    </submittedName>
</protein>